<evidence type="ECO:0000256" key="8">
    <source>
        <dbReference type="ARBA" id="ARBA00023012"/>
    </source>
</evidence>
<evidence type="ECO:0000256" key="6">
    <source>
        <dbReference type="ARBA" id="ARBA00022777"/>
    </source>
</evidence>
<dbReference type="EMBL" id="FUXI01000001">
    <property type="protein sequence ID" value="SJZ38046.1"/>
    <property type="molecule type" value="Genomic_DNA"/>
</dbReference>
<evidence type="ECO:0000256" key="1">
    <source>
        <dbReference type="ARBA" id="ARBA00000085"/>
    </source>
</evidence>
<dbReference type="InterPro" id="IPR003594">
    <property type="entry name" value="HATPase_dom"/>
</dbReference>
<evidence type="ECO:0000256" key="3">
    <source>
        <dbReference type="ARBA" id="ARBA00022553"/>
    </source>
</evidence>
<dbReference type="SUPFAM" id="SSF55874">
    <property type="entry name" value="ATPase domain of HSP90 chaperone/DNA topoisomerase II/histidine kinase"/>
    <property type="match status" value="1"/>
</dbReference>
<dbReference type="InterPro" id="IPR005467">
    <property type="entry name" value="His_kinase_dom"/>
</dbReference>
<dbReference type="GO" id="GO:0004673">
    <property type="term" value="F:protein histidine kinase activity"/>
    <property type="evidence" value="ECO:0007669"/>
    <property type="project" value="UniProtKB-EC"/>
</dbReference>
<evidence type="ECO:0000256" key="4">
    <source>
        <dbReference type="ARBA" id="ARBA00022679"/>
    </source>
</evidence>
<dbReference type="STRING" id="263852.SAMN02745116_00112"/>
<dbReference type="InterPro" id="IPR022066">
    <property type="entry name" value="PdtaS_GAF"/>
</dbReference>
<dbReference type="Gene3D" id="3.30.450.20">
    <property type="entry name" value="PAS domain"/>
    <property type="match status" value="1"/>
</dbReference>
<comment type="catalytic activity">
    <reaction evidence="1">
        <text>ATP + protein L-histidine = ADP + protein N-phospho-L-histidine.</text>
        <dbReference type="EC" id="2.7.13.3"/>
    </reaction>
</comment>
<evidence type="ECO:0000256" key="2">
    <source>
        <dbReference type="ARBA" id="ARBA00012438"/>
    </source>
</evidence>
<dbReference type="EC" id="2.7.13.3" evidence="2"/>
<evidence type="ECO:0000313" key="10">
    <source>
        <dbReference type="EMBL" id="SJZ38046.1"/>
    </source>
</evidence>
<keyword evidence="3" id="KW-0597">Phosphoprotein</keyword>
<dbReference type="Gene3D" id="3.30.450.280">
    <property type="entry name" value="GAF domain"/>
    <property type="match status" value="1"/>
</dbReference>
<dbReference type="Pfam" id="PF07568">
    <property type="entry name" value="HisKA_2"/>
    <property type="match status" value="1"/>
</dbReference>
<name>A0A1T4K6J7_9ENTE</name>
<keyword evidence="6 10" id="KW-0418">Kinase</keyword>
<dbReference type="Pfam" id="PF13581">
    <property type="entry name" value="HATPase_c_2"/>
    <property type="match status" value="1"/>
</dbReference>
<dbReference type="Pfam" id="PF12282">
    <property type="entry name" value="GAF_PdtaS"/>
    <property type="match status" value="1"/>
</dbReference>
<protein>
    <recommendedName>
        <fullName evidence="2">histidine kinase</fullName>
        <ecNumber evidence="2">2.7.13.3</ecNumber>
    </recommendedName>
</protein>
<dbReference type="PANTHER" id="PTHR41523:SF8">
    <property type="entry name" value="ETHYLENE RESPONSE SENSOR PROTEIN"/>
    <property type="match status" value="1"/>
</dbReference>
<keyword evidence="11" id="KW-1185">Reference proteome</keyword>
<keyword evidence="7" id="KW-0067">ATP-binding</keyword>
<accession>A0A1T4K6J7</accession>
<gene>
    <name evidence="10" type="ORF">SAMN02745116_00112</name>
</gene>
<dbReference type="InterPro" id="IPR011495">
    <property type="entry name" value="Sig_transdc_His_kin_sub2_dim/P"/>
</dbReference>
<keyword evidence="4" id="KW-0808">Transferase</keyword>
<dbReference type="InterPro" id="IPR036890">
    <property type="entry name" value="HATPase_C_sf"/>
</dbReference>
<organism evidence="10 11">
    <name type="scientific">Pilibacter termitis</name>
    <dbReference type="NCBI Taxonomy" id="263852"/>
    <lineage>
        <taxon>Bacteria</taxon>
        <taxon>Bacillati</taxon>
        <taxon>Bacillota</taxon>
        <taxon>Bacilli</taxon>
        <taxon>Lactobacillales</taxon>
        <taxon>Enterococcaceae</taxon>
        <taxon>Pilibacter</taxon>
    </lineage>
</organism>
<proteinExistence type="predicted"/>
<dbReference type="GO" id="GO:0000160">
    <property type="term" value="P:phosphorelay signal transduction system"/>
    <property type="evidence" value="ECO:0007669"/>
    <property type="project" value="UniProtKB-KW"/>
</dbReference>
<dbReference type="PROSITE" id="PS50109">
    <property type="entry name" value="HIS_KIN"/>
    <property type="match status" value="1"/>
</dbReference>
<dbReference type="GO" id="GO:0005524">
    <property type="term" value="F:ATP binding"/>
    <property type="evidence" value="ECO:0007669"/>
    <property type="project" value="UniProtKB-KW"/>
</dbReference>
<dbReference type="Gene3D" id="3.30.565.10">
    <property type="entry name" value="Histidine kinase-like ATPase, C-terminal domain"/>
    <property type="match status" value="1"/>
</dbReference>
<feature type="domain" description="Histidine kinase" evidence="9">
    <location>
        <begin position="269"/>
        <end position="459"/>
    </location>
</feature>
<evidence type="ECO:0000256" key="7">
    <source>
        <dbReference type="ARBA" id="ARBA00022840"/>
    </source>
</evidence>
<dbReference type="Proteomes" id="UP000190328">
    <property type="component" value="Unassembled WGS sequence"/>
</dbReference>
<evidence type="ECO:0000256" key="5">
    <source>
        <dbReference type="ARBA" id="ARBA00022741"/>
    </source>
</evidence>
<evidence type="ECO:0000313" key="11">
    <source>
        <dbReference type="Proteomes" id="UP000190328"/>
    </source>
</evidence>
<sequence length="466" mass="54235">MLQQLCEEHTKLECGDIAEIIATAQKSKDNQKYANFDVFIDVYDERTHEALVVWHLRPKKKQSLYEKEVVGKLAKLKDEPGVHRTLQTGSDSRRLLAMTQEGKKVFQTIYPIRNNKKTIGVLILESDNEEEILNEVQDISAFDVFIDGELHYYDQFVESILIYDENGQCFYHNHPAEKLYRKLGYKGNLNTYHYDNMSLDYTTFEYLQYLFTVKNETSEVSENPYQDFTFLTKKIWFPKSNHILVLIEDKTEEKRKELELRTKEVMIQEIHHRIKNNLQSIVSLLRLQERRTNSVEAKKVLQDSSSRILAIAQTHQLLSQHIDGIVSLKEMVENLTRNLLYSLAREGIKIVLDIDEEIVLNTEQMITLSLILNEIIANAYEHAFDEKQEGFIKITAKKKRNKIDLLVKDNGKGFDTKTAKRNLGMNIIEMYVTEKLSGKLEVTSSANGTHNRIQFIMEDKETSKDA</sequence>
<evidence type="ECO:0000259" key="9">
    <source>
        <dbReference type="PROSITE" id="PS50109"/>
    </source>
</evidence>
<keyword evidence="5" id="KW-0547">Nucleotide-binding</keyword>
<dbReference type="AlphaFoldDB" id="A0A1T4K6J7"/>
<reference evidence="10 11" key="1">
    <citation type="submission" date="2017-02" db="EMBL/GenBank/DDBJ databases">
        <authorList>
            <person name="Peterson S.W."/>
        </authorList>
    </citation>
    <scope>NUCLEOTIDE SEQUENCE [LARGE SCALE GENOMIC DNA]</scope>
    <source>
        <strain evidence="10 11">ATCC BAA-1030</strain>
    </source>
</reference>
<dbReference type="PANTHER" id="PTHR41523">
    <property type="entry name" value="TWO-COMPONENT SYSTEM SENSOR PROTEIN"/>
    <property type="match status" value="1"/>
</dbReference>
<dbReference type="InterPro" id="IPR038424">
    <property type="entry name" value="H_kinase_PdtaS_GAF_sf"/>
</dbReference>
<keyword evidence="8" id="KW-0902">Two-component regulatory system</keyword>